<keyword evidence="6" id="KW-1185">Reference proteome</keyword>
<evidence type="ECO:0000256" key="1">
    <source>
        <dbReference type="ARBA" id="ARBA00022679"/>
    </source>
</evidence>
<dbReference type="InterPro" id="IPR050832">
    <property type="entry name" value="Bact_Acetyltransf"/>
</dbReference>
<gene>
    <name evidence="5" type="ORF">BJF91_21375</name>
    <name evidence="4" type="ORF">GGQ71_000896</name>
</gene>
<dbReference type="Gene3D" id="3.40.630.30">
    <property type="match status" value="1"/>
</dbReference>
<reference evidence="4 7" key="2">
    <citation type="submission" date="2020-08" db="EMBL/GenBank/DDBJ databases">
        <title>Genomic Encyclopedia of Type Strains, Phase IV (KMG-IV): sequencing the most valuable type-strain genomes for metagenomic binning, comparative biology and taxonomic classification.</title>
        <authorList>
            <person name="Goeker M."/>
        </authorList>
    </citation>
    <scope>NUCLEOTIDE SEQUENCE [LARGE SCALE GENOMIC DNA]</scope>
    <source>
        <strain evidence="4 7">DSM 100021</strain>
    </source>
</reference>
<evidence type="ECO:0000313" key="6">
    <source>
        <dbReference type="Proteomes" id="UP000185598"/>
    </source>
</evidence>
<proteinExistence type="predicted"/>
<dbReference type="STRING" id="887144.BJF91_21375"/>
<organism evidence="5 6">
    <name type="scientific">Allorhizobium taibaishanense</name>
    <dbReference type="NCBI Taxonomy" id="887144"/>
    <lineage>
        <taxon>Bacteria</taxon>
        <taxon>Pseudomonadati</taxon>
        <taxon>Pseudomonadota</taxon>
        <taxon>Alphaproteobacteria</taxon>
        <taxon>Hyphomicrobiales</taxon>
        <taxon>Rhizobiaceae</taxon>
        <taxon>Rhizobium/Agrobacterium group</taxon>
        <taxon>Allorhizobium</taxon>
    </lineage>
</organism>
<evidence type="ECO:0000313" key="7">
    <source>
        <dbReference type="Proteomes" id="UP000544107"/>
    </source>
</evidence>
<accession>A0A1Q9A4S4</accession>
<dbReference type="Proteomes" id="UP000544107">
    <property type="component" value="Unassembled WGS sequence"/>
</dbReference>
<dbReference type="SUPFAM" id="SSF55729">
    <property type="entry name" value="Acyl-CoA N-acyltransferases (Nat)"/>
    <property type="match status" value="1"/>
</dbReference>
<sequence>MPHVIRAGVRHDFEALRGIELASFETLRAAQAVTGEAAASSDDELQIYLDSGFLFVAGEDSGGLFGYTGGYEAEGWLHIGEMDVHPLWQRQGIGRCLIGKMLATARERDLNGATLTTDRFAPFNAPFYQKLGFRPLDAAACSPRLKAILASEADKGLDPRWRVAMMLAF</sequence>
<name>A0A1Q9A4S4_9HYPH</name>
<dbReference type="AlphaFoldDB" id="A0A1Q9A4S4"/>
<dbReference type="CDD" id="cd04301">
    <property type="entry name" value="NAT_SF"/>
    <property type="match status" value="1"/>
</dbReference>
<dbReference type="InterPro" id="IPR000182">
    <property type="entry name" value="GNAT_dom"/>
</dbReference>
<dbReference type="EMBL" id="JACIED010000001">
    <property type="protein sequence ID" value="MBB4006660.1"/>
    <property type="molecule type" value="Genomic_DNA"/>
</dbReference>
<dbReference type="Pfam" id="PF13508">
    <property type="entry name" value="Acetyltransf_7"/>
    <property type="match status" value="1"/>
</dbReference>
<dbReference type="Proteomes" id="UP000185598">
    <property type="component" value="Unassembled WGS sequence"/>
</dbReference>
<reference evidence="5 6" key="1">
    <citation type="submission" date="2016-09" db="EMBL/GenBank/DDBJ databases">
        <title>Rhizobium oryziradicis sp. nov., isolated from the root of rice.</title>
        <authorList>
            <person name="Zhao J."/>
            <person name="Zhang X."/>
        </authorList>
    </citation>
    <scope>NUCLEOTIDE SEQUENCE [LARGE SCALE GENOMIC DNA]</scope>
    <source>
        <strain evidence="5 6">14971</strain>
    </source>
</reference>
<dbReference type="PANTHER" id="PTHR43877">
    <property type="entry name" value="AMINOALKYLPHOSPHONATE N-ACETYLTRANSFERASE-RELATED-RELATED"/>
    <property type="match status" value="1"/>
</dbReference>
<dbReference type="InterPro" id="IPR016181">
    <property type="entry name" value="Acyl_CoA_acyltransferase"/>
</dbReference>
<protein>
    <submittedName>
        <fullName evidence="5">GNAT family N-acetyltransferase</fullName>
    </submittedName>
    <submittedName>
        <fullName evidence="4">GNAT superfamily N-acetyltransferase</fullName>
    </submittedName>
</protein>
<dbReference type="PROSITE" id="PS51186">
    <property type="entry name" value="GNAT"/>
    <property type="match status" value="1"/>
</dbReference>
<evidence type="ECO:0000313" key="4">
    <source>
        <dbReference type="EMBL" id="MBB4006660.1"/>
    </source>
</evidence>
<dbReference type="GO" id="GO:0016747">
    <property type="term" value="F:acyltransferase activity, transferring groups other than amino-acyl groups"/>
    <property type="evidence" value="ECO:0007669"/>
    <property type="project" value="InterPro"/>
</dbReference>
<dbReference type="EMBL" id="MKIN01000022">
    <property type="protein sequence ID" value="OLP49573.1"/>
    <property type="molecule type" value="Genomic_DNA"/>
</dbReference>
<evidence type="ECO:0000259" key="3">
    <source>
        <dbReference type="PROSITE" id="PS51186"/>
    </source>
</evidence>
<feature type="domain" description="N-acetyltransferase" evidence="3">
    <location>
        <begin position="3"/>
        <end position="155"/>
    </location>
</feature>
<dbReference type="OrthoDB" id="572496at2"/>
<evidence type="ECO:0000313" key="5">
    <source>
        <dbReference type="EMBL" id="OLP49573.1"/>
    </source>
</evidence>
<keyword evidence="2" id="KW-0012">Acyltransferase</keyword>
<evidence type="ECO:0000256" key="2">
    <source>
        <dbReference type="ARBA" id="ARBA00023315"/>
    </source>
</evidence>
<keyword evidence="1 5" id="KW-0808">Transferase</keyword>
<comment type="caution">
    <text evidence="5">The sequence shown here is derived from an EMBL/GenBank/DDBJ whole genome shotgun (WGS) entry which is preliminary data.</text>
</comment>
<dbReference type="RefSeq" id="WP_075615364.1">
    <property type="nucleotide sequence ID" value="NZ_JACIED010000001.1"/>
</dbReference>